<dbReference type="Proteomes" id="UP000197596">
    <property type="component" value="Unassembled WGS sequence"/>
</dbReference>
<organism evidence="6 7">
    <name type="scientific">Herbaspirillum robiniae</name>
    <dbReference type="NCBI Taxonomy" id="2014887"/>
    <lineage>
        <taxon>Bacteria</taxon>
        <taxon>Pseudomonadati</taxon>
        <taxon>Pseudomonadota</taxon>
        <taxon>Betaproteobacteria</taxon>
        <taxon>Burkholderiales</taxon>
        <taxon>Oxalobacteraceae</taxon>
        <taxon>Herbaspirillum</taxon>
    </lineage>
</organism>
<sequence length="306" mass="32858">MNLASIDPKLLSLLNAVLDEAHLARGAARIGLPLPAAASALERCRQLFQDPLLEDGGDAMQLTTAAQALREPLRQALAAAGHGVQEQEAGVAGVTQRVRLLMADYPAQVIAPALYAELAQSAPRLDLEFQAWHSDAAAADSLERAQVDLVIGSPAKPQAAVRSREVLQERCVAVMRHGHPAAQQLTLQKWLAHPHLLVASHDTLNRMLEEQLAAQGLARRIGVAVPNFLMAAPLLQNSDLIALMPMHCVPAASAAHPTPLACLRPPLPVAGLPLHLLRHKRSDDDLAVMHVAQTLERVLRQHVAGR</sequence>
<dbReference type="Gene3D" id="1.10.10.10">
    <property type="entry name" value="Winged helix-like DNA-binding domain superfamily/Winged helix DNA-binding domain"/>
    <property type="match status" value="1"/>
</dbReference>
<dbReference type="InterPro" id="IPR000847">
    <property type="entry name" value="LysR_HTH_N"/>
</dbReference>
<feature type="domain" description="HTH lysR-type" evidence="5">
    <location>
        <begin position="6"/>
        <end position="63"/>
    </location>
</feature>
<dbReference type="Pfam" id="PF03466">
    <property type="entry name" value="LysR_substrate"/>
    <property type="match status" value="1"/>
</dbReference>
<dbReference type="InterPro" id="IPR036388">
    <property type="entry name" value="WH-like_DNA-bd_sf"/>
</dbReference>
<dbReference type="AlphaFoldDB" id="A0A246WRN3"/>
<reference evidence="6 7" key="1">
    <citation type="submission" date="2017-06" db="EMBL/GenBank/DDBJ databases">
        <title>Herbaspirillum phytohormonus sp. nov., isolated from the root nodule of Robinia pseudoacacia in lead-zinc mine.</title>
        <authorList>
            <person name="Fan M."/>
            <person name="Lin Y."/>
        </authorList>
    </citation>
    <scope>NUCLEOTIDE SEQUENCE [LARGE SCALE GENOMIC DNA]</scope>
    <source>
        <strain evidence="6 7">HZ10</strain>
    </source>
</reference>
<name>A0A246WRN3_9BURK</name>
<evidence type="ECO:0000313" key="7">
    <source>
        <dbReference type="Proteomes" id="UP000197596"/>
    </source>
</evidence>
<proteinExistence type="inferred from homology"/>
<dbReference type="PANTHER" id="PTHR30118:SF15">
    <property type="entry name" value="TRANSCRIPTIONAL REGULATORY PROTEIN"/>
    <property type="match status" value="1"/>
</dbReference>
<dbReference type="RefSeq" id="WP_088751241.1">
    <property type="nucleotide sequence ID" value="NZ_CP193789.1"/>
</dbReference>
<keyword evidence="2" id="KW-0805">Transcription regulation</keyword>
<evidence type="ECO:0000259" key="5">
    <source>
        <dbReference type="PROSITE" id="PS50931"/>
    </source>
</evidence>
<dbReference type="SUPFAM" id="SSF53850">
    <property type="entry name" value="Periplasmic binding protein-like II"/>
    <property type="match status" value="1"/>
</dbReference>
<dbReference type="EMBL" id="NJGU01000006">
    <property type="protein sequence ID" value="OWY28742.1"/>
    <property type="molecule type" value="Genomic_DNA"/>
</dbReference>
<dbReference type="PANTHER" id="PTHR30118">
    <property type="entry name" value="HTH-TYPE TRANSCRIPTIONAL REGULATOR LEUO-RELATED"/>
    <property type="match status" value="1"/>
</dbReference>
<protein>
    <submittedName>
        <fullName evidence="6">LysR family transcriptional regulator</fullName>
    </submittedName>
</protein>
<dbReference type="Gene3D" id="3.40.190.10">
    <property type="entry name" value="Periplasmic binding protein-like II"/>
    <property type="match status" value="2"/>
</dbReference>
<dbReference type="InterPro" id="IPR037402">
    <property type="entry name" value="YidZ_PBP2"/>
</dbReference>
<dbReference type="InterPro" id="IPR036390">
    <property type="entry name" value="WH_DNA-bd_sf"/>
</dbReference>
<dbReference type="SUPFAM" id="SSF46785">
    <property type="entry name" value="Winged helix' DNA-binding domain"/>
    <property type="match status" value="1"/>
</dbReference>
<keyword evidence="4" id="KW-0804">Transcription</keyword>
<comment type="caution">
    <text evidence="6">The sequence shown here is derived from an EMBL/GenBank/DDBJ whole genome shotgun (WGS) entry which is preliminary data.</text>
</comment>
<evidence type="ECO:0000256" key="3">
    <source>
        <dbReference type="ARBA" id="ARBA00023125"/>
    </source>
</evidence>
<dbReference type="GO" id="GO:0003700">
    <property type="term" value="F:DNA-binding transcription factor activity"/>
    <property type="evidence" value="ECO:0007669"/>
    <property type="project" value="InterPro"/>
</dbReference>
<dbReference type="InterPro" id="IPR005119">
    <property type="entry name" value="LysR_subst-bd"/>
</dbReference>
<keyword evidence="3" id="KW-0238">DNA-binding</keyword>
<evidence type="ECO:0000313" key="6">
    <source>
        <dbReference type="EMBL" id="OWY28742.1"/>
    </source>
</evidence>
<accession>A0A246WRN3</accession>
<dbReference type="GO" id="GO:0003677">
    <property type="term" value="F:DNA binding"/>
    <property type="evidence" value="ECO:0007669"/>
    <property type="project" value="UniProtKB-KW"/>
</dbReference>
<evidence type="ECO:0000256" key="4">
    <source>
        <dbReference type="ARBA" id="ARBA00023163"/>
    </source>
</evidence>
<comment type="similarity">
    <text evidence="1">Belongs to the LysR transcriptional regulatory family.</text>
</comment>
<evidence type="ECO:0000256" key="2">
    <source>
        <dbReference type="ARBA" id="ARBA00023015"/>
    </source>
</evidence>
<dbReference type="CDD" id="cd08417">
    <property type="entry name" value="PBP2_Nitroaromatics_like"/>
    <property type="match status" value="1"/>
</dbReference>
<evidence type="ECO:0000256" key="1">
    <source>
        <dbReference type="ARBA" id="ARBA00009437"/>
    </source>
</evidence>
<gene>
    <name evidence="6" type="ORF">CEJ42_12215</name>
</gene>
<dbReference type="PROSITE" id="PS50931">
    <property type="entry name" value="HTH_LYSR"/>
    <property type="match status" value="1"/>
</dbReference>
<dbReference type="InterPro" id="IPR050389">
    <property type="entry name" value="LysR-type_TF"/>
</dbReference>